<keyword evidence="5" id="KW-0539">Nucleus</keyword>
<keyword evidence="3" id="KW-0238">DNA-binding</keyword>
<feature type="domain" description="BZIP" evidence="7">
    <location>
        <begin position="121"/>
        <end position="184"/>
    </location>
</feature>
<dbReference type="PROSITE" id="PS50217">
    <property type="entry name" value="BZIP"/>
    <property type="match status" value="1"/>
</dbReference>
<accession>A0ABR4G9Y5</accession>
<reference evidence="8 9" key="1">
    <citation type="submission" date="2024-07" db="EMBL/GenBank/DDBJ databases">
        <title>Section-level genome sequencing and comparative genomics of Aspergillus sections Usti and Cavernicolus.</title>
        <authorList>
            <consortium name="Lawrence Berkeley National Laboratory"/>
            <person name="Nybo J.L."/>
            <person name="Vesth T.C."/>
            <person name="Theobald S."/>
            <person name="Frisvad J.C."/>
            <person name="Larsen T.O."/>
            <person name="Kjaerboelling I."/>
            <person name="Rothschild-Mancinelli K."/>
            <person name="Lyhne E.K."/>
            <person name="Kogle M.E."/>
            <person name="Barry K."/>
            <person name="Clum A."/>
            <person name="Na H."/>
            <person name="Ledsgaard L."/>
            <person name="Lin J."/>
            <person name="Lipzen A."/>
            <person name="Kuo A."/>
            <person name="Riley R."/>
            <person name="Mondo S."/>
            <person name="Labutti K."/>
            <person name="Haridas S."/>
            <person name="Pangalinan J."/>
            <person name="Salamov A.A."/>
            <person name="Simmons B.A."/>
            <person name="Magnuson J.K."/>
            <person name="Chen J."/>
            <person name="Drula E."/>
            <person name="Henrissat B."/>
            <person name="Wiebenga A."/>
            <person name="Lubbers R.J."/>
            <person name="Gomes A.C."/>
            <person name="Makela M.R."/>
            <person name="Stajich J."/>
            <person name="Grigoriev I.V."/>
            <person name="Mortensen U.H."/>
            <person name="De Vries R.P."/>
            <person name="Baker S.E."/>
            <person name="Andersen M.R."/>
        </authorList>
    </citation>
    <scope>NUCLEOTIDE SEQUENCE [LARGE SCALE GENOMIC DNA]</scope>
    <source>
        <strain evidence="8 9">CBS 209.92</strain>
    </source>
</reference>
<evidence type="ECO:0000256" key="5">
    <source>
        <dbReference type="ARBA" id="ARBA00023242"/>
    </source>
</evidence>
<evidence type="ECO:0000256" key="3">
    <source>
        <dbReference type="ARBA" id="ARBA00023125"/>
    </source>
</evidence>
<evidence type="ECO:0000256" key="4">
    <source>
        <dbReference type="ARBA" id="ARBA00023163"/>
    </source>
</evidence>
<evidence type="ECO:0000259" key="7">
    <source>
        <dbReference type="PROSITE" id="PS50217"/>
    </source>
</evidence>
<dbReference type="PANTHER" id="PTHR13044">
    <property type="entry name" value="ACTIVATING TRANSCRIPTION FACTOR ATF 4/5"/>
    <property type="match status" value="1"/>
</dbReference>
<name>A0ABR4G9Y5_9EURO</name>
<dbReference type="EMBL" id="JBFTWV010000034">
    <property type="protein sequence ID" value="KAL2795464.1"/>
    <property type="molecule type" value="Genomic_DNA"/>
</dbReference>
<sequence length="222" mass="25222">MEDFYWSSQVSSPSSHISGAEYDEIPWRLVYDQGHPSIHHRSHVTQTSLNNSGFSLPEDHYTATHHSKSYHGPDLSLVDHLALTMFNPASTLLLGPAPGSDLVPQKSGWSVMSHQSTPSAEARTTRRRAQNREAQRRFRQKKEDAQKVLEERISSLDAKCKEVAEQLAQKCEAALELERERKELEEQVQELRRNGQMLGRVVRQPALFESFISILTPALTQH</sequence>
<feature type="region of interest" description="Disordered" evidence="6">
    <location>
        <begin position="106"/>
        <end position="135"/>
    </location>
</feature>
<gene>
    <name evidence="8" type="ORF">BJX66DRAFT_301694</name>
</gene>
<evidence type="ECO:0000256" key="6">
    <source>
        <dbReference type="SAM" id="MobiDB-lite"/>
    </source>
</evidence>
<evidence type="ECO:0000313" key="8">
    <source>
        <dbReference type="EMBL" id="KAL2795464.1"/>
    </source>
</evidence>
<dbReference type="SMART" id="SM00338">
    <property type="entry name" value="BRLZ"/>
    <property type="match status" value="1"/>
</dbReference>
<dbReference type="InterPro" id="IPR004827">
    <property type="entry name" value="bZIP"/>
</dbReference>
<keyword evidence="9" id="KW-1185">Reference proteome</keyword>
<organism evidence="8 9">
    <name type="scientific">Aspergillus keveii</name>
    <dbReference type="NCBI Taxonomy" id="714993"/>
    <lineage>
        <taxon>Eukaryota</taxon>
        <taxon>Fungi</taxon>
        <taxon>Dikarya</taxon>
        <taxon>Ascomycota</taxon>
        <taxon>Pezizomycotina</taxon>
        <taxon>Eurotiomycetes</taxon>
        <taxon>Eurotiomycetidae</taxon>
        <taxon>Eurotiales</taxon>
        <taxon>Aspergillaceae</taxon>
        <taxon>Aspergillus</taxon>
        <taxon>Aspergillus subgen. Nidulantes</taxon>
    </lineage>
</organism>
<keyword evidence="2" id="KW-0805">Transcription regulation</keyword>
<dbReference type="Proteomes" id="UP001610563">
    <property type="component" value="Unassembled WGS sequence"/>
</dbReference>
<dbReference type="PANTHER" id="PTHR13044:SF14">
    <property type="entry name" value="CRYPTOCEPHAL, ISOFORM A"/>
    <property type="match status" value="1"/>
</dbReference>
<protein>
    <recommendedName>
        <fullName evidence="7">BZIP domain-containing protein</fullName>
    </recommendedName>
</protein>
<dbReference type="Pfam" id="PF00170">
    <property type="entry name" value="bZIP_1"/>
    <property type="match status" value="1"/>
</dbReference>
<evidence type="ECO:0000256" key="2">
    <source>
        <dbReference type="ARBA" id="ARBA00023015"/>
    </source>
</evidence>
<keyword evidence="4" id="KW-0804">Transcription</keyword>
<dbReference type="Gene3D" id="1.20.5.170">
    <property type="match status" value="1"/>
</dbReference>
<proteinExistence type="predicted"/>
<comment type="subcellular location">
    <subcellularLocation>
        <location evidence="1">Nucleus</location>
    </subcellularLocation>
</comment>
<dbReference type="SUPFAM" id="SSF57959">
    <property type="entry name" value="Leucine zipper domain"/>
    <property type="match status" value="1"/>
</dbReference>
<dbReference type="PROSITE" id="PS00036">
    <property type="entry name" value="BZIP_BASIC"/>
    <property type="match status" value="1"/>
</dbReference>
<dbReference type="CDD" id="cd14688">
    <property type="entry name" value="bZIP_YAP"/>
    <property type="match status" value="1"/>
</dbReference>
<feature type="compositionally biased region" description="Polar residues" evidence="6">
    <location>
        <begin position="107"/>
        <end position="119"/>
    </location>
</feature>
<evidence type="ECO:0000313" key="9">
    <source>
        <dbReference type="Proteomes" id="UP001610563"/>
    </source>
</evidence>
<comment type="caution">
    <text evidence="8">The sequence shown here is derived from an EMBL/GenBank/DDBJ whole genome shotgun (WGS) entry which is preliminary data.</text>
</comment>
<dbReference type="InterPro" id="IPR046347">
    <property type="entry name" value="bZIP_sf"/>
</dbReference>
<evidence type="ECO:0000256" key="1">
    <source>
        <dbReference type="ARBA" id="ARBA00004123"/>
    </source>
</evidence>